<organism evidence="1 2">
    <name type="scientific">Alteromonas naphthalenivorans</name>
    <dbReference type="NCBI Taxonomy" id="715451"/>
    <lineage>
        <taxon>Bacteria</taxon>
        <taxon>Pseudomonadati</taxon>
        <taxon>Pseudomonadota</taxon>
        <taxon>Gammaproteobacteria</taxon>
        <taxon>Alteromonadales</taxon>
        <taxon>Alteromonadaceae</taxon>
        <taxon>Alteromonas/Salinimonas group</taxon>
        <taxon>Alteromonas</taxon>
    </lineage>
</organism>
<accession>F5Z9L9</accession>
<dbReference type="EMBL" id="CP002339">
    <property type="protein sequence ID" value="AEF01864.1"/>
    <property type="molecule type" value="Genomic_DNA"/>
</dbReference>
<gene>
    <name evidence="1" type="ordered locus">ambt_01550</name>
</gene>
<protein>
    <submittedName>
        <fullName evidence="1">Uncharacterized protein</fullName>
    </submittedName>
</protein>
<reference evidence="1 2" key="1">
    <citation type="journal article" date="2011" name="J. Bacteriol.">
        <title>Complete genome sequence of the polycyclic aromatic hydrocarbon-degrading bacterium Alteromonas sp. strain SN2.</title>
        <authorList>
            <person name="Jin H.M."/>
            <person name="Jeong H."/>
            <person name="Moon E.J."/>
            <person name="Math R.K."/>
            <person name="Lee K."/>
            <person name="Kim H.J."/>
            <person name="Jeon C.O."/>
            <person name="Oh T.K."/>
            <person name="Kim J.F."/>
        </authorList>
    </citation>
    <scope>NUCLEOTIDE SEQUENCE [LARGE SCALE GENOMIC DNA]</scope>
    <source>
        <strain evidence="2">JCM 17741 / KACC 18427 / KCTC 11700BP / SN2</strain>
    </source>
</reference>
<evidence type="ECO:0000313" key="2">
    <source>
        <dbReference type="Proteomes" id="UP000000683"/>
    </source>
</evidence>
<dbReference type="Proteomes" id="UP000000683">
    <property type="component" value="Chromosome"/>
</dbReference>
<name>F5Z9L9_ALTNA</name>
<dbReference type="KEGG" id="alt:ambt_01550"/>
<keyword evidence="2" id="KW-1185">Reference proteome</keyword>
<evidence type="ECO:0000313" key="1">
    <source>
        <dbReference type="EMBL" id="AEF01864.1"/>
    </source>
</evidence>
<proteinExistence type="predicted"/>
<dbReference type="HOGENOM" id="CLU_3387723_0_0_6"/>
<sequence>MSSCALVKRLPIADEAEFDRVHTRFKPSWLGS</sequence>
<dbReference type="AlphaFoldDB" id="F5Z9L9"/>